<reference evidence="2 3" key="2">
    <citation type="journal article" date="2018" name="New Phytol.">
        <title>High intraspecific genome diversity in the model arbuscular mycorrhizal symbiont Rhizophagus irregularis.</title>
        <authorList>
            <person name="Chen E.C.H."/>
            <person name="Morin E."/>
            <person name="Beaudet D."/>
            <person name="Noel J."/>
            <person name="Yildirir G."/>
            <person name="Ndikumana S."/>
            <person name="Charron P."/>
            <person name="St-Onge C."/>
            <person name="Giorgi J."/>
            <person name="Kruger M."/>
            <person name="Marton T."/>
            <person name="Ropars J."/>
            <person name="Grigoriev I.V."/>
            <person name="Hainaut M."/>
            <person name="Henrissat B."/>
            <person name="Roux C."/>
            <person name="Martin F."/>
            <person name="Corradi N."/>
        </authorList>
    </citation>
    <scope>NUCLEOTIDE SEQUENCE [LARGE SCALE GENOMIC DNA]</scope>
    <source>
        <strain evidence="2 3">DAOM 197198</strain>
    </source>
</reference>
<evidence type="ECO:0000256" key="1">
    <source>
        <dbReference type="SAM" id="Phobius"/>
    </source>
</evidence>
<feature type="transmembrane region" description="Helical" evidence="1">
    <location>
        <begin position="57"/>
        <end position="76"/>
    </location>
</feature>
<evidence type="ECO:0000313" key="3">
    <source>
        <dbReference type="Proteomes" id="UP000018888"/>
    </source>
</evidence>
<proteinExistence type="predicted"/>
<accession>A0A2P4P859</accession>
<dbReference type="VEuPathDB" id="FungiDB:RhiirFUN_024213"/>
<keyword evidence="3" id="KW-1185">Reference proteome</keyword>
<name>A0A2P4P859_RHIID</name>
<feature type="non-terminal residue" evidence="2">
    <location>
        <position position="1"/>
    </location>
</feature>
<keyword evidence="1" id="KW-0812">Transmembrane</keyword>
<gene>
    <name evidence="2" type="ORF">GLOIN_2v1703188</name>
</gene>
<feature type="non-terminal residue" evidence="2">
    <location>
        <position position="235"/>
    </location>
</feature>
<feature type="transmembrane region" description="Helical" evidence="1">
    <location>
        <begin position="136"/>
        <end position="160"/>
    </location>
</feature>
<dbReference type="AlphaFoldDB" id="A0A2P4P859"/>
<reference evidence="2 3" key="1">
    <citation type="journal article" date="2013" name="Proc. Natl. Acad. Sci. U.S.A.">
        <title>Genome of an arbuscular mycorrhizal fungus provides insight into the oldest plant symbiosis.</title>
        <authorList>
            <person name="Tisserant E."/>
            <person name="Malbreil M."/>
            <person name="Kuo A."/>
            <person name="Kohler A."/>
            <person name="Symeonidi A."/>
            <person name="Balestrini R."/>
            <person name="Charron P."/>
            <person name="Duensing N."/>
            <person name="Frei Dit Frey N."/>
            <person name="Gianinazzi-Pearson V."/>
            <person name="Gilbert L.B."/>
            <person name="Handa Y."/>
            <person name="Herr J.R."/>
            <person name="Hijri M."/>
            <person name="Koul R."/>
            <person name="Kawaguchi M."/>
            <person name="Krajinski F."/>
            <person name="Lammers P.J."/>
            <person name="Masclaux F.G."/>
            <person name="Murat C."/>
            <person name="Morin E."/>
            <person name="Ndikumana S."/>
            <person name="Pagni M."/>
            <person name="Petitpierre D."/>
            <person name="Requena N."/>
            <person name="Rosikiewicz P."/>
            <person name="Riley R."/>
            <person name="Saito K."/>
            <person name="San Clemente H."/>
            <person name="Shapiro H."/>
            <person name="van Tuinen D."/>
            <person name="Becard G."/>
            <person name="Bonfante P."/>
            <person name="Paszkowski U."/>
            <person name="Shachar-Hill Y.Y."/>
            <person name="Tuskan G.A."/>
            <person name="Young P.W."/>
            <person name="Sanders I.R."/>
            <person name="Henrissat B."/>
            <person name="Rensing S.A."/>
            <person name="Grigoriev I.V."/>
            <person name="Corradi N."/>
            <person name="Roux C."/>
            <person name="Martin F."/>
        </authorList>
    </citation>
    <scope>NUCLEOTIDE SEQUENCE [LARGE SCALE GENOMIC DNA]</scope>
    <source>
        <strain evidence="2 3">DAOM 197198</strain>
    </source>
</reference>
<evidence type="ECO:0000313" key="2">
    <source>
        <dbReference type="EMBL" id="POG61575.1"/>
    </source>
</evidence>
<dbReference type="Proteomes" id="UP000018888">
    <property type="component" value="Unassembled WGS sequence"/>
</dbReference>
<protein>
    <submittedName>
        <fullName evidence="2">Uncharacterized protein</fullName>
    </submittedName>
</protein>
<keyword evidence="1" id="KW-1133">Transmembrane helix</keyword>
<keyword evidence="1" id="KW-0472">Membrane</keyword>
<dbReference type="EMBL" id="AUPC02000335">
    <property type="protein sequence ID" value="POG61575.1"/>
    <property type="molecule type" value="Genomic_DNA"/>
</dbReference>
<organism evidence="2 3">
    <name type="scientific">Rhizophagus irregularis (strain DAOM 181602 / DAOM 197198 / MUCL 43194)</name>
    <name type="common">Arbuscular mycorrhizal fungus</name>
    <name type="synonym">Glomus intraradices</name>
    <dbReference type="NCBI Taxonomy" id="747089"/>
    <lineage>
        <taxon>Eukaryota</taxon>
        <taxon>Fungi</taxon>
        <taxon>Fungi incertae sedis</taxon>
        <taxon>Mucoromycota</taxon>
        <taxon>Glomeromycotina</taxon>
        <taxon>Glomeromycetes</taxon>
        <taxon>Glomerales</taxon>
        <taxon>Glomeraceae</taxon>
        <taxon>Rhizophagus</taxon>
    </lineage>
</organism>
<comment type="caution">
    <text evidence="2">The sequence shown here is derived from an EMBL/GenBank/DDBJ whole genome shotgun (WGS) entry which is preliminary data.</text>
</comment>
<sequence length="235" mass="27411">IINNYVPHICNNGGESYYYNFDYQMENRIVITPNITEAYLDGFKIDKVYPSSSSFNLVSIIPLFIVNEQAAIVYYSPIINKRIFSKYVYGLVGGLEEEFVDFNAHTDHITNLSAPNTTMLILRPVSKDIFYREESYYDLASILSRIGGFFSFLSGIFIFLFGATKLAPWGFLQTYVFSYLCTEYQRKLLRKLKNKYEPILFISGRTKDVTLEERVQNMENMLKEYYINTDFLNLL</sequence>